<protein>
    <submittedName>
        <fullName evidence="1">Uncharacterized protein</fullName>
    </submittedName>
</protein>
<reference evidence="2" key="1">
    <citation type="submission" date="2016-06" db="EMBL/GenBank/DDBJ databases">
        <title>Parallel loss of symbiosis genes in relatives of nitrogen-fixing non-legume Parasponia.</title>
        <authorList>
            <person name="Van Velzen R."/>
            <person name="Holmer R."/>
            <person name="Bu F."/>
            <person name="Rutten L."/>
            <person name="Van Zeijl A."/>
            <person name="Liu W."/>
            <person name="Santuari L."/>
            <person name="Cao Q."/>
            <person name="Sharma T."/>
            <person name="Shen D."/>
            <person name="Roswanjaya Y."/>
            <person name="Wardhani T."/>
            <person name="Kalhor M.S."/>
            <person name="Jansen J."/>
            <person name="Van den Hoogen J."/>
            <person name="Gungor B."/>
            <person name="Hartog M."/>
            <person name="Hontelez J."/>
            <person name="Verver J."/>
            <person name="Yang W.-C."/>
            <person name="Schijlen E."/>
            <person name="Repin R."/>
            <person name="Schilthuizen M."/>
            <person name="Schranz E."/>
            <person name="Heidstra R."/>
            <person name="Miyata K."/>
            <person name="Fedorova E."/>
            <person name="Kohlen W."/>
            <person name="Bisseling T."/>
            <person name="Smit S."/>
            <person name="Geurts R."/>
        </authorList>
    </citation>
    <scope>NUCLEOTIDE SEQUENCE [LARGE SCALE GENOMIC DNA]</scope>
    <source>
        <strain evidence="2">cv. RG33-2</strain>
    </source>
</reference>
<dbReference type="EMBL" id="JXTC01000113">
    <property type="protein sequence ID" value="PON87733.1"/>
    <property type="molecule type" value="Genomic_DNA"/>
</dbReference>
<proteinExistence type="predicted"/>
<dbReference type="AlphaFoldDB" id="A0A2P5EQA0"/>
<evidence type="ECO:0000313" key="1">
    <source>
        <dbReference type="EMBL" id="PON87733.1"/>
    </source>
</evidence>
<dbReference type="Proteomes" id="UP000237000">
    <property type="component" value="Unassembled WGS sequence"/>
</dbReference>
<evidence type="ECO:0000313" key="2">
    <source>
        <dbReference type="Proteomes" id="UP000237000"/>
    </source>
</evidence>
<gene>
    <name evidence="1" type="ORF">TorRG33x02_164280</name>
</gene>
<organism evidence="1 2">
    <name type="scientific">Trema orientale</name>
    <name type="common">Charcoal tree</name>
    <name type="synonym">Celtis orientalis</name>
    <dbReference type="NCBI Taxonomy" id="63057"/>
    <lineage>
        <taxon>Eukaryota</taxon>
        <taxon>Viridiplantae</taxon>
        <taxon>Streptophyta</taxon>
        <taxon>Embryophyta</taxon>
        <taxon>Tracheophyta</taxon>
        <taxon>Spermatophyta</taxon>
        <taxon>Magnoliopsida</taxon>
        <taxon>eudicotyledons</taxon>
        <taxon>Gunneridae</taxon>
        <taxon>Pentapetalae</taxon>
        <taxon>rosids</taxon>
        <taxon>fabids</taxon>
        <taxon>Rosales</taxon>
        <taxon>Cannabaceae</taxon>
        <taxon>Trema</taxon>
    </lineage>
</organism>
<comment type="caution">
    <text evidence="1">The sequence shown here is derived from an EMBL/GenBank/DDBJ whole genome shotgun (WGS) entry which is preliminary data.</text>
</comment>
<sequence length="135" mass="15462">MALRSSEATSLPFSRLMSSLKVGILASVKAWWSSLVRPWRVSSPLKLKNTSCLWWVMADQNENDDVLQMPFEEVGEEEEAITRIFERNTLLGFMDLEVKNKDTLLFQVCVLSRSKKKKGKKNVSVFFGFQLTNPT</sequence>
<dbReference type="OrthoDB" id="10291408at2759"/>
<accession>A0A2P5EQA0</accession>
<name>A0A2P5EQA0_TREOI</name>
<dbReference type="InParanoid" id="A0A2P5EQA0"/>
<keyword evidence="2" id="KW-1185">Reference proteome</keyword>